<dbReference type="AlphaFoldDB" id="F4SDK8"/>
<name>F4SDK8_MELLP</name>
<dbReference type="VEuPathDB" id="FungiDB:MELLADRAFT_86117"/>
<protein>
    <submittedName>
        <fullName evidence="2">Uncharacterized protein</fullName>
    </submittedName>
</protein>
<keyword evidence="3" id="KW-1185">Reference proteome</keyword>
<evidence type="ECO:0000313" key="3">
    <source>
        <dbReference type="Proteomes" id="UP000001072"/>
    </source>
</evidence>
<feature type="region of interest" description="Disordered" evidence="1">
    <location>
        <begin position="53"/>
        <end position="77"/>
    </location>
</feature>
<gene>
    <name evidence="2" type="ORF">MELLADRAFT_86117</name>
</gene>
<dbReference type="EMBL" id="GL883265">
    <property type="protein sequence ID" value="EGF97267.1"/>
    <property type="molecule type" value="Genomic_DNA"/>
</dbReference>
<evidence type="ECO:0000256" key="1">
    <source>
        <dbReference type="SAM" id="MobiDB-lite"/>
    </source>
</evidence>
<dbReference type="KEGG" id="mlr:MELLADRAFT_86117"/>
<dbReference type="InParanoid" id="F4SDK8"/>
<sequence length="205" mass="23323">MTSLLLRVLWSGDNTEIKPDLLQKCIRGETLLKKIDISSLDILKGNNTSYIITNMQQPGNHTEPHVHQDDPTKREDQDKLDEKLLEQINLLQSSLNLIKRKIGSNLAESSERQEEQQREIDRLDTLLKDGMRKNHMLTHRIADLEGNMSDVKCEAYGAHAKISGHEKVFEKLIAFFKDIDLETEYDSYESASQKAASAGSCPRCD</sequence>
<dbReference type="GeneID" id="18934092"/>
<reference evidence="3" key="1">
    <citation type="journal article" date="2011" name="Proc. Natl. Acad. Sci. U.S.A.">
        <title>Obligate biotrophy features unraveled by the genomic analysis of rust fungi.</title>
        <authorList>
            <person name="Duplessis S."/>
            <person name="Cuomo C.A."/>
            <person name="Lin Y.-C."/>
            <person name="Aerts A."/>
            <person name="Tisserant E."/>
            <person name="Veneault-Fourrey C."/>
            <person name="Joly D.L."/>
            <person name="Hacquard S."/>
            <person name="Amselem J."/>
            <person name="Cantarel B.L."/>
            <person name="Chiu R."/>
            <person name="Coutinho P.M."/>
            <person name="Feau N."/>
            <person name="Field M."/>
            <person name="Frey P."/>
            <person name="Gelhaye E."/>
            <person name="Goldberg J."/>
            <person name="Grabherr M.G."/>
            <person name="Kodira C.D."/>
            <person name="Kohler A."/>
            <person name="Kuees U."/>
            <person name="Lindquist E.A."/>
            <person name="Lucas S.M."/>
            <person name="Mago R."/>
            <person name="Mauceli E."/>
            <person name="Morin E."/>
            <person name="Murat C."/>
            <person name="Pangilinan J.L."/>
            <person name="Park R."/>
            <person name="Pearson M."/>
            <person name="Quesneville H."/>
            <person name="Rouhier N."/>
            <person name="Sakthikumar S."/>
            <person name="Salamov A.A."/>
            <person name="Schmutz J."/>
            <person name="Selles B."/>
            <person name="Shapiro H."/>
            <person name="Tanguay P."/>
            <person name="Tuskan G.A."/>
            <person name="Henrissat B."/>
            <person name="Van de Peer Y."/>
            <person name="Rouze P."/>
            <person name="Ellis J.G."/>
            <person name="Dodds P.N."/>
            <person name="Schein J.E."/>
            <person name="Zhong S."/>
            <person name="Hamelin R.C."/>
            <person name="Grigoriev I.V."/>
            <person name="Szabo L.J."/>
            <person name="Martin F."/>
        </authorList>
    </citation>
    <scope>NUCLEOTIDE SEQUENCE [LARGE SCALE GENOMIC DNA]</scope>
    <source>
        <strain evidence="3">98AG31 / pathotype 3-4-7</strain>
    </source>
</reference>
<dbReference type="HOGENOM" id="CLU_1337784_0_0_1"/>
<feature type="compositionally biased region" description="Basic and acidic residues" evidence="1">
    <location>
        <begin position="62"/>
        <end position="77"/>
    </location>
</feature>
<accession>F4SDK8</accession>
<proteinExistence type="predicted"/>
<dbReference type="RefSeq" id="XP_007419462.1">
    <property type="nucleotide sequence ID" value="XM_007419400.1"/>
</dbReference>
<evidence type="ECO:0000313" key="2">
    <source>
        <dbReference type="EMBL" id="EGF97267.1"/>
    </source>
</evidence>
<organism evidence="3">
    <name type="scientific">Melampsora larici-populina (strain 98AG31 / pathotype 3-4-7)</name>
    <name type="common">Poplar leaf rust fungus</name>
    <dbReference type="NCBI Taxonomy" id="747676"/>
    <lineage>
        <taxon>Eukaryota</taxon>
        <taxon>Fungi</taxon>
        <taxon>Dikarya</taxon>
        <taxon>Basidiomycota</taxon>
        <taxon>Pucciniomycotina</taxon>
        <taxon>Pucciniomycetes</taxon>
        <taxon>Pucciniales</taxon>
        <taxon>Melampsoraceae</taxon>
        <taxon>Melampsora</taxon>
    </lineage>
</organism>
<dbReference type="Proteomes" id="UP000001072">
    <property type="component" value="Unassembled WGS sequence"/>
</dbReference>